<comment type="caution">
    <text evidence="3">The sequence shown here is derived from an EMBL/GenBank/DDBJ whole genome shotgun (WGS) entry which is preliminary data.</text>
</comment>
<dbReference type="PANTHER" id="PTHR46890:SF48">
    <property type="entry name" value="RNA-DIRECTED DNA POLYMERASE"/>
    <property type="match status" value="1"/>
</dbReference>
<accession>A0AAV3P9N1</accession>
<keyword evidence="4" id="KW-1185">Reference proteome</keyword>
<dbReference type="InterPro" id="IPR052343">
    <property type="entry name" value="Retrotransposon-Effector_Assoc"/>
</dbReference>
<dbReference type="InterPro" id="IPR000477">
    <property type="entry name" value="RT_dom"/>
</dbReference>
<dbReference type="Proteomes" id="UP001454036">
    <property type="component" value="Unassembled WGS sequence"/>
</dbReference>
<keyword evidence="1" id="KW-0472">Membrane</keyword>
<dbReference type="AlphaFoldDB" id="A0AAV3P9N1"/>
<dbReference type="EMBL" id="BAABME010001222">
    <property type="protein sequence ID" value="GAA0148329.1"/>
    <property type="molecule type" value="Genomic_DNA"/>
</dbReference>
<protein>
    <recommendedName>
        <fullName evidence="2">Reverse transcriptase domain-containing protein</fullName>
    </recommendedName>
</protein>
<evidence type="ECO:0000313" key="3">
    <source>
        <dbReference type="EMBL" id="GAA0148329.1"/>
    </source>
</evidence>
<dbReference type="Pfam" id="PF00078">
    <property type="entry name" value="RVT_1"/>
    <property type="match status" value="1"/>
</dbReference>
<reference evidence="3 4" key="1">
    <citation type="submission" date="2024-01" db="EMBL/GenBank/DDBJ databases">
        <title>The complete chloroplast genome sequence of Lithospermum erythrorhizon: insights into the phylogenetic relationship among Boraginaceae species and the maternal lineages of purple gromwells.</title>
        <authorList>
            <person name="Okada T."/>
            <person name="Watanabe K."/>
        </authorList>
    </citation>
    <scope>NUCLEOTIDE SEQUENCE [LARGE SCALE GENOMIC DNA]</scope>
</reference>
<feature type="domain" description="Reverse transcriptase" evidence="2">
    <location>
        <begin position="2"/>
        <end position="83"/>
    </location>
</feature>
<gene>
    <name evidence="3" type="ORF">LIER_07804</name>
</gene>
<evidence type="ECO:0000256" key="1">
    <source>
        <dbReference type="SAM" id="Phobius"/>
    </source>
</evidence>
<proteinExistence type="predicted"/>
<keyword evidence="1" id="KW-1133">Transmembrane helix</keyword>
<name>A0AAV3P9N1_LITER</name>
<evidence type="ECO:0000313" key="4">
    <source>
        <dbReference type="Proteomes" id="UP001454036"/>
    </source>
</evidence>
<evidence type="ECO:0000259" key="2">
    <source>
        <dbReference type="Pfam" id="PF00078"/>
    </source>
</evidence>
<keyword evidence="1" id="KW-0812">Transmembrane</keyword>
<feature type="transmembrane region" description="Helical" evidence="1">
    <location>
        <begin position="25"/>
        <end position="43"/>
    </location>
</feature>
<dbReference type="PANTHER" id="PTHR46890">
    <property type="entry name" value="NON-LTR RETROLELEMENT REVERSE TRANSCRIPTASE-LIKE PROTEIN-RELATED"/>
    <property type="match status" value="1"/>
</dbReference>
<organism evidence="3 4">
    <name type="scientific">Lithospermum erythrorhizon</name>
    <name type="common">Purple gromwell</name>
    <name type="synonym">Lithospermum officinale var. erythrorhizon</name>
    <dbReference type="NCBI Taxonomy" id="34254"/>
    <lineage>
        <taxon>Eukaryota</taxon>
        <taxon>Viridiplantae</taxon>
        <taxon>Streptophyta</taxon>
        <taxon>Embryophyta</taxon>
        <taxon>Tracheophyta</taxon>
        <taxon>Spermatophyta</taxon>
        <taxon>Magnoliopsida</taxon>
        <taxon>eudicotyledons</taxon>
        <taxon>Gunneridae</taxon>
        <taxon>Pentapetalae</taxon>
        <taxon>asterids</taxon>
        <taxon>lamiids</taxon>
        <taxon>Boraginales</taxon>
        <taxon>Boraginaceae</taxon>
        <taxon>Boraginoideae</taxon>
        <taxon>Lithospermeae</taxon>
        <taxon>Lithospermum</taxon>
    </lineage>
</organism>
<sequence length="91" mass="10627">MSKVYDRVEWCFLEAIMRKLGFSEIWINWVMCLVTSVSYSFLINGTPTGFIRPNRRIRQGDPLSPYLFLLCAEVLTCMLREAEGKKIVDRC</sequence>